<dbReference type="Proteomes" id="UP000440224">
    <property type="component" value="Unassembled WGS sequence"/>
</dbReference>
<feature type="region of interest" description="Disordered" evidence="1">
    <location>
        <begin position="53"/>
        <end position="83"/>
    </location>
</feature>
<comment type="caution">
    <text evidence="2">The sequence shown here is derived from an EMBL/GenBank/DDBJ whole genome shotgun (WGS) entry which is preliminary data.</text>
</comment>
<dbReference type="EMBL" id="WJIE01000017">
    <property type="protein sequence ID" value="MRG97458.1"/>
    <property type="molecule type" value="Genomic_DNA"/>
</dbReference>
<organism evidence="2 3">
    <name type="scientific">Polyangium spumosum</name>
    <dbReference type="NCBI Taxonomy" id="889282"/>
    <lineage>
        <taxon>Bacteria</taxon>
        <taxon>Pseudomonadati</taxon>
        <taxon>Myxococcota</taxon>
        <taxon>Polyangia</taxon>
        <taxon>Polyangiales</taxon>
        <taxon>Polyangiaceae</taxon>
        <taxon>Polyangium</taxon>
    </lineage>
</organism>
<dbReference type="AlphaFoldDB" id="A0A6N7PZD8"/>
<keyword evidence="3" id="KW-1185">Reference proteome</keyword>
<dbReference type="RefSeq" id="WP_153824238.1">
    <property type="nucleotide sequence ID" value="NZ_WJIE01000017.1"/>
</dbReference>
<protein>
    <submittedName>
        <fullName evidence="2">Uncharacterized protein</fullName>
    </submittedName>
</protein>
<dbReference type="OrthoDB" id="5514797at2"/>
<accession>A0A6N7PZD8</accession>
<name>A0A6N7PZD8_9BACT</name>
<feature type="compositionally biased region" description="Basic and acidic residues" evidence="1">
    <location>
        <begin position="70"/>
        <end position="79"/>
    </location>
</feature>
<sequence>MWSSLVRTVVLACLLAPSAGCSREGVELDTSFLSPPSSTAEARVPLALDCDDLPPLSPEEAARPPLSPPRLERSTRGGKEPAWSALPDVTLADAVADKVDEIDEAYFRRTGKHLTVTSGTRDAARQAKAMYKMLRLGGDPMRLYRNKEAAREIKQAYERARAKGKAPDDVVEAMYDVLRAQITRGVYISAHLRAGAVDVRSRDMSSRDKKAFVAAVNEAKGVTLLEESAPPHWHLQVD</sequence>
<reference evidence="2 3" key="1">
    <citation type="submission" date="2019-10" db="EMBL/GenBank/DDBJ databases">
        <title>A soil myxobacterium in the family Polyangiaceae.</title>
        <authorList>
            <person name="Li Y."/>
            <person name="Wang J."/>
        </authorList>
    </citation>
    <scope>NUCLEOTIDE SEQUENCE [LARGE SCALE GENOMIC DNA]</scope>
    <source>
        <strain evidence="2 3">DSM 14734</strain>
    </source>
</reference>
<evidence type="ECO:0000313" key="2">
    <source>
        <dbReference type="EMBL" id="MRG97458.1"/>
    </source>
</evidence>
<gene>
    <name evidence="2" type="ORF">GF068_36850</name>
</gene>
<proteinExistence type="predicted"/>
<evidence type="ECO:0000256" key="1">
    <source>
        <dbReference type="SAM" id="MobiDB-lite"/>
    </source>
</evidence>
<evidence type="ECO:0000313" key="3">
    <source>
        <dbReference type="Proteomes" id="UP000440224"/>
    </source>
</evidence>